<protein>
    <submittedName>
        <fullName evidence="2">10595_t:CDS:1</fullName>
    </submittedName>
</protein>
<dbReference type="Proteomes" id="UP000789375">
    <property type="component" value="Unassembled WGS sequence"/>
</dbReference>
<organism evidence="2 3">
    <name type="scientific">Funneliformis mosseae</name>
    <name type="common">Endomycorrhizal fungus</name>
    <name type="synonym">Glomus mosseae</name>
    <dbReference type="NCBI Taxonomy" id="27381"/>
    <lineage>
        <taxon>Eukaryota</taxon>
        <taxon>Fungi</taxon>
        <taxon>Fungi incertae sedis</taxon>
        <taxon>Mucoromycota</taxon>
        <taxon>Glomeromycotina</taxon>
        <taxon>Glomeromycetes</taxon>
        <taxon>Glomerales</taxon>
        <taxon>Glomeraceae</taxon>
        <taxon>Funneliformis</taxon>
    </lineage>
</organism>
<evidence type="ECO:0000313" key="2">
    <source>
        <dbReference type="EMBL" id="CAG8665236.1"/>
    </source>
</evidence>
<keyword evidence="1" id="KW-0812">Transmembrane</keyword>
<keyword evidence="3" id="KW-1185">Reference proteome</keyword>
<keyword evidence="1" id="KW-1133">Transmembrane helix</keyword>
<reference evidence="2" key="1">
    <citation type="submission" date="2021-06" db="EMBL/GenBank/DDBJ databases">
        <authorList>
            <person name="Kallberg Y."/>
            <person name="Tangrot J."/>
            <person name="Rosling A."/>
        </authorList>
    </citation>
    <scope>NUCLEOTIDE SEQUENCE</scope>
    <source>
        <strain evidence="2">87-6 pot B 2015</strain>
    </source>
</reference>
<sequence length="44" mass="4782">MTGSVSVERDLSGTFLITIVAASALFLSSKLSDRNLNLYFSSRI</sequence>
<accession>A0A9N9HCL2</accession>
<proteinExistence type="predicted"/>
<dbReference type="AlphaFoldDB" id="A0A9N9HCL2"/>
<name>A0A9N9HCL2_FUNMO</name>
<evidence type="ECO:0000313" key="3">
    <source>
        <dbReference type="Proteomes" id="UP000789375"/>
    </source>
</evidence>
<comment type="caution">
    <text evidence="2">The sequence shown here is derived from an EMBL/GenBank/DDBJ whole genome shotgun (WGS) entry which is preliminary data.</text>
</comment>
<evidence type="ECO:0000256" key="1">
    <source>
        <dbReference type="SAM" id="Phobius"/>
    </source>
</evidence>
<keyword evidence="1" id="KW-0472">Membrane</keyword>
<dbReference type="EMBL" id="CAJVPP010005444">
    <property type="protein sequence ID" value="CAG8665236.1"/>
    <property type="molecule type" value="Genomic_DNA"/>
</dbReference>
<gene>
    <name evidence="2" type="ORF">FMOSSE_LOCUS12136</name>
</gene>
<feature type="transmembrane region" description="Helical" evidence="1">
    <location>
        <begin position="12"/>
        <end position="29"/>
    </location>
</feature>